<sequence length="302" mass="34182">MRTILFFLLVQISFSGAAQHLELPLWSDTVPNYQETGEGEIRVQEGVLKIRNVKKPGVEVFIPSEKIRNGQAVIICPGGGYAIMNWDWEGTDIAKWLNSQGIVAVVLKYRLPHSKSNIVSYKSPILDAQRAVRLTRHHAKEWGIDSSRIGIMGFSAGGHLAATLAVHYNEKYAEPTDGIDLLSARPDFSVLVYPVITFKDDFTDPGSRRRLLNNNLDEKLIQHFSSELHVNTETPPAFIMHSTDDTGVPVQNSLKYYEALLNNKVEAEMHLYPMGWHGYALARDNAYLSTWTERLEAWLKRY</sequence>
<dbReference type="SUPFAM" id="SSF53474">
    <property type="entry name" value="alpha/beta-Hydrolases"/>
    <property type="match status" value="1"/>
</dbReference>
<dbReference type="EMBL" id="JAGJCB010000006">
    <property type="protein sequence ID" value="MBP0903852.1"/>
    <property type="molecule type" value="Genomic_DNA"/>
</dbReference>
<feature type="chain" id="PRO_5047369439" evidence="2">
    <location>
        <begin position="18"/>
        <end position="302"/>
    </location>
</feature>
<feature type="signal peptide" evidence="2">
    <location>
        <begin position="1"/>
        <end position="17"/>
    </location>
</feature>
<reference evidence="4 5" key="1">
    <citation type="submission" date="2021-04" db="EMBL/GenBank/DDBJ databases">
        <title>Mariniflexile gromovii gen. nov., sp. nov., a gliding bacterium isolated from the sea urchin Strongylocentrotus intermedius.</title>
        <authorList>
            <person name="Ko S."/>
            <person name="Le V."/>
            <person name="Ahn C.-Y."/>
            <person name="Oh H.-M."/>
        </authorList>
    </citation>
    <scope>NUCLEOTIDE SEQUENCE [LARGE SCALE GENOMIC DNA]</scope>
    <source>
        <strain evidence="4 5">KCTC 12570</strain>
    </source>
</reference>
<dbReference type="PANTHER" id="PTHR48081:SF6">
    <property type="entry name" value="PEPTIDASE S9 PROLYL OLIGOPEPTIDASE CATALYTIC DOMAIN-CONTAINING PROTEIN"/>
    <property type="match status" value="1"/>
</dbReference>
<feature type="domain" description="BD-FAE-like" evidence="3">
    <location>
        <begin position="59"/>
        <end position="260"/>
    </location>
</feature>
<dbReference type="RefSeq" id="WP_209654522.1">
    <property type="nucleotide sequence ID" value="NZ_JAGJCB010000006.1"/>
</dbReference>
<evidence type="ECO:0000256" key="1">
    <source>
        <dbReference type="ARBA" id="ARBA00022801"/>
    </source>
</evidence>
<dbReference type="Pfam" id="PF20434">
    <property type="entry name" value="BD-FAE"/>
    <property type="match status" value="1"/>
</dbReference>
<dbReference type="Gene3D" id="3.40.50.1820">
    <property type="entry name" value="alpha/beta hydrolase"/>
    <property type="match status" value="1"/>
</dbReference>
<dbReference type="Proteomes" id="UP000670776">
    <property type="component" value="Unassembled WGS sequence"/>
</dbReference>
<evidence type="ECO:0000256" key="2">
    <source>
        <dbReference type="SAM" id="SignalP"/>
    </source>
</evidence>
<keyword evidence="2" id="KW-0732">Signal</keyword>
<evidence type="ECO:0000313" key="5">
    <source>
        <dbReference type="Proteomes" id="UP000670776"/>
    </source>
</evidence>
<gene>
    <name evidence="4" type="ORF">J8H85_08415</name>
</gene>
<evidence type="ECO:0000313" key="4">
    <source>
        <dbReference type="EMBL" id="MBP0903852.1"/>
    </source>
</evidence>
<name>A0ABS4BUX0_9FLAO</name>
<dbReference type="InterPro" id="IPR049492">
    <property type="entry name" value="BD-FAE-like_dom"/>
</dbReference>
<dbReference type="GO" id="GO:0016787">
    <property type="term" value="F:hydrolase activity"/>
    <property type="evidence" value="ECO:0007669"/>
    <property type="project" value="UniProtKB-KW"/>
</dbReference>
<organism evidence="4 5">
    <name type="scientific">Mariniflexile gromovii</name>
    <dbReference type="NCBI Taxonomy" id="362523"/>
    <lineage>
        <taxon>Bacteria</taxon>
        <taxon>Pseudomonadati</taxon>
        <taxon>Bacteroidota</taxon>
        <taxon>Flavobacteriia</taxon>
        <taxon>Flavobacteriales</taxon>
        <taxon>Flavobacteriaceae</taxon>
        <taxon>Mariniflexile</taxon>
    </lineage>
</organism>
<keyword evidence="1 4" id="KW-0378">Hydrolase</keyword>
<proteinExistence type="predicted"/>
<dbReference type="InterPro" id="IPR050300">
    <property type="entry name" value="GDXG_lipolytic_enzyme"/>
</dbReference>
<comment type="caution">
    <text evidence="4">The sequence shown here is derived from an EMBL/GenBank/DDBJ whole genome shotgun (WGS) entry which is preliminary data.</text>
</comment>
<evidence type="ECO:0000259" key="3">
    <source>
        <dbReference type="Pfam" id="PF20434"/>
    </source>
</evidence>
<dbReference type="PANTHER" id="PTHR48081">
    <property type="entry name" value="AB HYDROLASE SUPERFAMILY PROTEIN C4A8.06C"/>
    <property type="match status" value="1"/>
</dbReference>
<keyword evidence="5" id="KW-1185">Reference proteome</keyword>
<accession>A0ABS4BUX0</accession>
<protein>
    <submittedName>
        <fullName evidence="4">Alpha/beta hydrolase</fullName>
    </submittedName>
</protein>
<dbReference type="InterPro" id="IPR029058">
    <property type="entry name" value="AB_hydrolase_fold"/>
</dbReference>